<dbReference type="InterPro" id="IPR004875">
    <property type="entry name" value="DDE_SF_endonuclease_dom"/>
</dbReference>
<dbReference type="PANTHER" id="PTHR19303">
    <property type="entry name" value="TRANSPOSON"/>
    <property type="match status" value="1"/>
</dbReference>
<feature type="compositionally biased region" description="Polar residues" evidence="5">
    <location>
        <begin position="44"/>
        <end position="55"/>
    </location>
</feature>
<comment type="caution">
    <text evidence="7">The sequence shown here is derived from an EMBL/GenBank/DDBJ whole genome shotgun (WGS) entry which is preliminary data.</text>
</comment>
<dbReference type="InterPro" id="IPR007889">
    <property type="entry name" value="HTH_Psq"/>
</dbReference>
<proteinExistence type="predicted"/>
<evidence type="ECO:0000313" key="8">
    <source>
        <dbReference type="Proteomes" id="UP000249056"/>
    </source>
</evidence>
<dbReference type="InterPro" id="IPR006600">
    <property type="entry name" value="HTH_CenpB_DNA-bd_dom"/>
</dbReference>
<dbReference type="GO" id="GO:0003677">
    <property type="term" value="F:DNA binding"/>
    <property type="evidence" value="ECO:0007669"/>
    <property type="project" value="UniProtKB-KW"/>
</dbReference>
<feature type="region of interest" description="Disordered" evidence="5">
    <location>
        <begin position="339"/>
        <end position="373"/>
    </location>
</feature>
<dbReference type="PROSITE" id="PS51253">
    <property type="entry name" value="HTH_CENPB"/>
    <property type="match status" value="1"/>
</dbReference>
<keyword evidence="4" id="KW-0175">Coiled coil</keyword>
<dbReference type="Gene3D" id="1.10.10.60">
    <property type="entry name" value="Homeodomain-like"/>
    <property type="match status" value="1"/>
</dbReference>
<feature type="coiled-coil region" evidence="4">
    <location>
        <begin position="275"/>
        <end position="309"/>
    </location>
</feature>
<evidence type="ECO:0000256" key="1">
    <source>
        <dbReference type="ARBA" id="ARBA00004123"/>
    </source>
</evidence>
<dbReference type="Pfam" id="PF03221">
    <property type="entry name" value="HTH_Tnp_Tc5"/>
    <property type="match status" value="1"/>
</dbReference>
<keyword evidence="2" id="KW-0238">DNA-binding</keyword>
<dbReference type="OrthoDB" id="3265672at2759"/>
<evidence type="ECO:0000256" key="4">
    <source>
        <dbReference type="SAM" id="Coils"/>
    </source>
</evidence>
<dbReference type="SMART" id="SM00674">
    <property type="entry name" value="CENPB"/>
    <property type="match status" value="1"/>
</dbReference>
<gene>
    <name evidence="7" type="ORF">DID88_001111</name>
</gene>
<dbReference type="SUPFAM" id="SSF46689">
    <property type="entry name" value="Homeodomain-like"/>
    <property type="match status" value="1"/>
</dbReference>
<dbReference type="InterPro" id="IPR009057">
    <property type="entry name" value="Homeodomain-like_sf"/>
</dbReference>
<feature type="compositionally biased region" description="Acidic residues" evidence="5">
    <location>
        <begin position="355"/>
        <end position="367"/>
    </location>
</feature>
<dbReference type="AlphaFoldDB" id="A0A395IZY3"/>
<dbReference type="EMBL" id="QKRW01000010">
    <property type="protein sequence ID" value="RAL65546.1"/>
    <property type="molecule type" value="Genomic_DNA"/>
</dbReference>
<evidence type="ECO:0000256" key="3">
    <source>
        <dbReference type="ARBA" id="ARBA00023242"/>
    </source>
</evidence>
<evidence type="ECO:0000256" key="5">
    <source>
        <dbReference type="SAM" id="MobiDB-lite"/>
    </source>
</evidence>
<evidence type="ECO:0000313" key="7">
    <source>
        <dbReference type="EMBL" id="RAL65546.1"/>
    </source>
</evidence>
<evidence type="ECO:0000256" key="2">
    <source>
        <dbReference type="ARBA" id="ARBA00023125"/>
    </source>
</evidence>
<keyword evidence="8" id="KW-1185">Reference proteome</keyword>
<protein>
    <recommendedName>
        <fullName evidence="6">HTH CENPB-type domain-containing protein</fullName>
    </recommendedName>
</protein>
<evidence type="ECO:0000259" key="6">
    <source>
        <dbReference type="PROSITE" id="PS51253"/>
    </source>
</evidence>
<dbReference type="GO" id="GO:0005634">
    <property type="term" value="C:nucleus"/>
    <property type="evidence" value="ECO:0007669"/>
    <property type="project" value="UniProtKB-SubCell"/>
</dbReference>
<feature type="region of interest" description="Disordered" evidence="5">
    <location>
        <begin position="44"/>
        <end position="63"/>
    </location>
</feature>
<sequence>MDQKSSNHNESEDNIQKAIESLKNKRFTSIRSAAIHFKIPKSTLTNRMAGRQSRSQSHESFQKLSNAEEKTLVRWISRLTATGYPATPGLLKEMAQEILNQRVIFASSSTPPSFQSNHIGQRWIYRFLDRYPKLKGTYSRKLESARHKEATFETISAWYSTFQARIEERHYELKNIYNMDEIGYAVGETESTRIIVDSTLKSNWKVTAGKQEWITVLECVNADGGSLPPMIIFKAQNTNTAWIPTNTPPNWYFSTSNSGWTSNSHGFEWILQRYAKRITHQIESLNAENAILRKELQEYKELLETRKKRKNGKRIKLKGEFVFSTEEVLKIIEEAEQTPLPKRRRGRPSKRQIDQVEEEMEEEEDSDSSVGSTCVVPGATSVARHLRNLPHHLTGAAPKTELAHAHTLPLKSMRELREQKPANGTVQLEHLKIFHGFQCSLCDNDPFLTIHLPRMHRHVATHNRKASEHKTTPLWQECLLQTYSTAQNLVDYFQVVASRVESHDESGDEVPLTQLERDSIDKIEQNVLDLKKDLFKEAGVVRDIKESRPERIPWLHDVTKFPFHLVNLQDEEIWASYKLPSKKELDGEHLEAEDPQLVRHSQCCRGHDARCLSIVLRYLPRSKDDPTASQHPQ</sequence>
<dbReference type="PANTHER" id="PTHR19303:SF74">
    <property type="entry name" value="POGO TRANSPOSABLE ELEMENT WITH KRAB DOMAIN"/>
    <property type="match status" value="1"/>
</dbReference>
<dbReference type="Pfam" id="PF03184">
    <property type="entry name" value="DDE_1"/>
    <property type="match status" value="1"/>
</dbReference>
<accession>A0A395IZY3</accession>
<dbReference type="InterPro" id="IPR050863">
    <property type="entry name" value="CenT-Element_Derived"/>
</dbReference>
<dbReference type="Pfam" id="PF05225">
    <property type="entry name" value="HTH_psq"/>
    <property type="match status" value="1"/>
</dbReference>
<keyword evidence="3" id="KW-0539">Nucleus</keyword>
<organism evidence="7 8">
    <name type="scientific">Monilinia fructigena</name>
    <dbReference type="NCBI Taxonomy" id="38457"/>
    <lineage>
        <taxon>Eukaryota</taxon>
        <taxon>Fungi</taxon>
        <taxon>Dikarya</taxon>
        <taxon>Ascomycota</taxon>
        <taxon>Pezizomycotina</taxon>
        <taxon>Leotiomycetes</taxon>
        <taxon>Helotiales</taxon>
        <taxon>Sclerotiniaceae</taxon>
        <taxon>Monilinia</taxon>
    </lineage>
</organism>
<feature type="compositionally biased region" description="Basic residues" evidence="5">
    <location>
        <begin position="341"/>
        <end position="350"/>
    </location>
</feature>
<reference evidence="7 8" key="1">
    <citation type="submission" date="2018-06" db="EMBL/GenBank/DDBJ databases">
        <title>Genome Sequence of the Brown Rot Fungal Pathogen Monilinia fructigena.</title>
        <authorList>
            <person name="Landi L."/>
            <person name="De Miccolis Angelini R.M."/>
            <person name="Pollastro S."/>
            <person name="Abate D."/>
            <person name="Faretra F."/>
            <person name="Romanazzi G."/>
        </authorList>
    </citation>
    <scope>NUCLEOTIDE SEQUENCE [LARGE SCALE GENOMIC DNA]</scope>
    <source>
        <strain evidence="7 8">Mfrg269</strain>
    </source>
</reference>
<comment type="subcellular location">
    <subcellularLocation>
        <location evidence="1">Nucleus</location>
    </subcellularLocation>
</comment>
<feature type="domain" description="HTH CENPB-type" evidence="6">
    <location>
        <begin position="56"/>
        <end position="137"/>
    </location>
</feature>
<dbReference type="Proteomes" id="UP000249056">
    <property type="component" value="Unassembled WGS sequence"/>
</dbReference>
<name>A0A395IZY3_9HELO</name>